<dbReference type="Proteomes" id="UP000230423">
    <property type="component" value="Unassembled WGS sequence"/>
</dbReference>
<evidence type="ECO:0000313" key="3">
    <source>
        <dbReference type="Proteomes" id="UP000230423"/>
    </source>
</evidence>
<evidence type="ECO:0000256" key="1">
    <source>
        <dbReference type="ARBA" id="ARBA00005375"/>
    </source>
</evidence>
<gene>
    <name evidence="2" type="ORF">TELCIR_09467</name>
</gene>
<dbReference type="SUPFAM" id="SSF53254">
    <property type="entry name" value="Phosphoglycerate mutase-like"/>
    <property type="match status" value="1"/>
</dbReference>
<accession>A0A2G9UEZ0</accession>
<evidence type="ECO:0000313" key="2">
    <source>
        <dbReference type="EMBL" id="PIO68733.1"/>
    </source>
</evidence>
<feature type="non-terminal residue" evidence="2">
    <location>
        <position position="132"/>
    </location>
</feature>
<dbReference type="InterPro" id="IPR050645">
    <property type="entry name" value="Histidine_acid_phosphatase"/>
</dbReference>
<comment type="similarity">
    <text evidence="1">Belongs to the histidine acid phosphatase family.</text>
</comment>
<dbReference type="GO" id="GO:0016791">
    <property type="term" value="F:phosphatase activity"/>
    <property type="evidence" value="ECO:0007669"/>
    <property type="project" value="TreeGrafter"/>
</dbReference>
<keyword evidence="3" id="KW-1185">Reference proteome</keyword>
<dbReference type="Pfam" id="PF00328">
    <property type="entry name" value="His_Phos_2"/>
    <property type="match status" value="1"/>
</dbReference>
<dbReference type="CDD" id="cd07061">
    <property type="entry name" value="HP_HAP_like"/>
    <property type="match status" value="1"/>
</dbReference>
<dbReference type="AlphaFoldDB" id="A0A2G9UEZ0"/>
<dbReference type="PANTHER" id="PTHR11567">
    <property type="entry name" value="ACID PHOSPHATASE-RELATED"/>
    <property type="match status" value="1"/>
</dbReference>
<dbReference type="InterPro" id="IPR029033">
    <property type="entry name" value="His_PPase_superfam"/>
</dbReference>
<name>A0A2G9UEZ0_TELCI</name>
<organism evidence="2 3">
    <name type="scientific">Teladorsagia circumcincta</name>
    <name type="common">Brown stomach worm</name>
    <name type="synonym">Ostertagia circumcincta</name>
    <dbReference type="NCBI Taxonomy" id="45464"/>
    <lineage>
        <taxon>Eukaryota</taxon>
        <taxon>Metazoa</taxon>
        <taxon>Ecdysozoa</taxon>
        <taxon>Nematoda</taxon>
        <taxon>Chromadorea</taxon>
        <taxon>Rhabditida</taxon>
        <taxon>Rhabditina</taxon>
        <taxon>Rhabditomorpha</taxon>
        <taxon>Strongyloidea</taxon>
        <taxon>Trichostrongylidae</taxon>
        <taxon>Teladorsagia</taxon>
    </lineage>
</organism>
<dbReference type="InterPro" id="IPR000560">
    <property type="entry name" value="His_Pase_clade-2"/>
</dbReference>
<protein>
    <submittedName>
        <fullName evidence="2">Uncharacterized protein</fullName>
    </submittedName>
</protein>
<dbReference type="EMBL" id="KZ346957">
    <property type="protein sequence ID" value="PIO68733.1"/>
    <property type="molecule type" value="Genomic_DNA"/>
</dbReference>
<proteinExistence type="inferred from homology"/>
<dbReference type="Gene3D" id="3.40.50.1240">
    <property type="entry name" value="Phosphoglycerate mutase-like"/>
    <property type="match status" value="1"/>
</dbReference>
<reference evidence="2 3" key="1">
    <citation type="submission" date="2015-09" db="EMBL/GenBank/DDBJ databases">
        <title>Draft genome of the parasitic nematode Teladorsagia circumcincta isolate WARC Sus (inbred).</title>
        <authorList>
            <person name="Mitreva M."/>
        </authorList>
    </citation>
    <scope>NUCLEOTIDE SEQUENCE [LARGE SCALE GENOMIC DNA]</scope>
    <source>
        <strain evidence="2 3">S</strain>
    </source>
</reference>
<dbReference type="PANTHER" id="PTHR11567:SF34">
    <property type="entry name" value="INTESTINAL ACID PHOSPHATASE"/>
    <property type="match status" value="1"/>
</dbReference>
<sequence length="132" mass="14688">MKVQWVGAVIKADHATGSNEDIMLINSCVECAMHCASIKIVASMRFVCVVKLGMNQLNELGRYFRFTYNSFVSRVYNPSEVYIRSSDSDRALTSAQAFTSGFYPANGSFQWQTGDPWQPIPIHANSPGEPDL</sequence>
<dbReference type="OrthoDB" id="258392at2759"/>